<feature type="compositionally biased region" description="Polar residues" evidence="1">
    <location>
        <begin position="1"/>
        <end position="10"/>
    </location>
</feature>
<feature type="domain" description="DUF4350" evidence="3">
    <location>
        <begin position="67"/>
        <end position="242"/>
    </location>
</feature>
<accession>A0ABU9W3F2</accession>
<evidence type="ECO:0000313" key="4">
    <source>
        <dbReference type="EMBL" id="MEN1946524.1"/>
    </source>
</evidence>
<keyword evidence="2" id="KW-0472">Membrane</keyword>
<organism evidence="4 5">
    <name type="scientific">Leifsonia stereocauli</name>
    <dbReference type="NCBI Taxonomy" id="3134136"/>
    <lineage>
        <taxon>Bacteria</taxon>
        <taxon>Bacillati</taxon>
        <taxon>Actinomycetota</taxon>
        <taxon>Actinomycetes</taxon>
        <taxon>Micrococcales</taxon>
        <taxon>Microbacteriaceae</taxon>
        <taxon>Leifsonia</taxon>
    </lineage>
</organism>
<feature type="region of interest" description="Disordered" evidence="1">
    <location>
        <begin position="1"/>
        <end position="21"/>
    </location>
</feature>
<dbReference type="EMBL" id="JBCLVG010000001">
    <property type="protein sequence ID" value="MEN1946524.1"/>
    <property type="molecule type" value="Genomic_DNA"/>
</dbReference>
<protein>
    <submittedName>
        <fullName evidence="4">DUF4350 domain-containing protein</fullName>
    </submittedName>
</protein>
<reference evidence="4 5" key="1">
    <citation type="submission" date="2024-03" db="EMBL/GenBank/DDBJ databases">
        <title>YIM 134122 draft genome.</title>
        <authorList>
            <person name="Zuo S."/>
            <person name="Xiong L."/>
        </authorList>
    </citation>
    <scope>NUCLEOTIDE SEQUENCE [LARGE SCALE GENOMIC DNA]</scope>
    <source>
        <strain evidence="4 5">YIM 134122</strain>
    </source>
</reference>
<feature type="transmembrane region" description="Helical" evidence="2">
    <location>
        <begin position="33"/>
        <end position="52"/>
    </location>
</feature>
<evidence type="ECO:0000313" key="5">
    <source>
        <dbReference type="Proteomes" id="UP001425155"/>
    </source>
</evidence>
<dbReference type="Proteomes" id="UP001425155">
    <property type="component" value="Unassembled WGS sequence"/>
</dbReference>
<evidence type="ECO:0000259" key="3">
    <source>
        <dbReference type="Pfam" id="PF14258"/>
    </source>
</evidence>
<keyword evidence="5" id="KW-1185">Reference proteome</keyword>
<proteinExistence type="predicted"/>
<keyword evidence="2" id="KW-0812">Transmembrane</keyword>
<gene>
    <name evidence="4" type="ORF">WJX64_08205</name>
</gene>
<comment type="caution">
    <text evidence="4">The sequence shown here is derived from an EMBL/GenBank/DDBJ whole genome shotgun (WGS) entry which is preliminary data.</text>
</comment>
<dbReference type="Pfam" id="PF14258">
    <property type="entry name" value="DUF4350"/>
    <property type="match status" value="1"/>
</dbReference>
<dbReference type="RefSeq" id="WP_342112960.1">
    <property type="nucleotide sequence ID" value="NZ_JBCAUN010000001.1"/>
</dbReference>
<dbReference type="InterPro" id="IPR025646">
    <property type="entry name" value="DUF4350"/>
</dbReference>
<keyword evidence="2" id="KW-1133">Transmembrane helix</keyword>
<name>A0ABU9W3F2_9MICO</name>
<evidence type="ECO:0000256" key="2">
    <source>
        <dbReference type="SAM" id="Phobius"/>
    </source>
</evidence>
<sequence>MTMTDPSKQATPDAASGAASVTPTVRQAARRGVFWVVLGIIAVGFVIVTALVRGDGGAAGIPLAADSAGLAGGKAVVEVLRDSGVDVVPVGSLEAARDAGGVGTDVTLFFSDPGGYLTADQLGAIVGLADDIVVADPDFATLQAVSAGAVSAGGTPDGDTSAAACPVPAAERAGTATLGQKSLAVDDATADWTGCFASGDRSWAMLQQQSDAATLTLLADGSQLRNDTIAAEGNAALALSLLGQHSTLIWYQPTLADVVGGAAPTLGELSPDWVTPVVVLLVLVVVAAAVWQGRRFGSLVVENLPVTVHAGETREGRARLYARTSSRLRAADALRIGTIGRLAARLGLARTASVDEIVGAAASVTGLRLGDVRDVLVDARPDSDRALVDLSGRLVDLERAVTTATEVGAAGAPASVPPSTERMGS</sequence>
<evidence type="ECO:0000256" key="1">
    <source>
        <dbReference type="SAM" id="MobiDB-lite"/>
    </source>
</evidence>